<proteinExistence type="predicted"/>
<protein>
    <submittedName>
        <fullName evidence="1">Unannotated protein</fullName>
    </submittedName>
</protein>
<dbReference type="EMBL" id="CAEZXR010000413">
    <property type="protein sequence ID" value="CAB4732085.1"/>
    <property type="molecule type" value="Genomic_DNA"/>
</dbReference>
<evidence type="ECO:0000313" key="1">
    <source>
        <dbReference type="EMBL" id="CAB4732085.1"/>
    </source>
</evidence>
<reference evidence="1" key="1">
    <citation type="submission" date="2020-05" db="EMBL/GenBank/DDBJ databases">
        <authorList>
            <person name="Chiriac C."/>
            <person name="Salcher M."/>
            <person name="Ghai R."/>
            <person name="Kavagutti S V."/>
        </authorList>
    </citation>
    <scope>NUCLEOTIDE SEQUENCE</scope>
</reference>
<sequence length="436" mass="47038">MVARHDVRPAQHHLVTLADLDLGARQRRSDGADLVVVGVVDRRTGGVLGHAVALEDQDARGVEPLGDLAVERGGARDEEPHATAEALTDLAEDELVEDAVLHLEGERHRLAVALERVDRETHLEGLVEDLLLRTALGLLHRDDAPVGLLEDARRGAHEGRLDDPEVLDDPVHAAVDRGGEAAGQLGREQHLAERVRHRQPQELQVVLAEDALHLDGGALVDPRAVQQAHALGATGRAGGVDQGGELLGLDRRDRRGDGVGVLGEVGVAQGGQRVHRDDVVPVGGRVVEADQLDDRGQLGAVLGDLRDLRSVLREEHAAFGVTQDVRRVLGVRRRVDRGRGTSGAHHREIGQDPLVAGARRDAHALLALEAQRLQTRGEARDQVADLPPGHRLPGVTHREAVRLPVRGRLDTVPEQDGDVGDELVEERGITHDRHAE</sequence>
<accession>A0A6J6SC22</accession>
<name>A0A6J6SC22_9ZZZZ</name>
<dbReference type="AlphaFoldDB" id="A0A6J6SC22"/>
<organism evidence="1">
    <name type="scientific">freshwater metagenome</name>
    <dbReference type="NCBI Taxonomy" id="449393"/>
    <lineage>
        <taxon>unclassified sequences</taxon>
        <taxon>metagenomes</taxon>
        <taxon>ecological metagenomes</taxon>
    </lineage>
</organism>
<gene>
    <name evidence="1" type="ORF">UFOPK2579_02638</name>
</gene>